<accession>A0ABS2IDP5</accession>
<reference evidence="2 3" key="1">
    <citation type="submission" date="2021-02" db="EMBL/GenBank/DDBJ databases">
        <authorList>
            <person name="Lee D.-H."/>
        </authorList>
    </citation>
    <scope>NUCLEOTIDE SEQUENCE [LARGE SCALE GENOMIC DNA]</scope>
    <source>
        <strain evidence="2 3">UL073</strain>
    </source>
</reference>
<comment type="caution">
    <text evidence="2">The sequence shown here is derived from an EMBL/GenBank/DDBJ whole genome shotgun (WGS) entry which is preliminary data.</text>
</comment>
<dbReference type="PROSITE" id="PS51833">
    <property type="entry name" value="HDOD"/>
    <property type="match status" value="1"/>
</dbReference>
<proteinExistence type="predicted"/>
<dbReference type="InterPro" id="IPR013976">
    <property type="entry name" value="HDOD"/>
</dbReference>
<dbReference type="Proteomes" id="UP000717995">
    <property type="component" value="Unassembled WGS sequence"/>
</dbReference>
<evidence type="ECO:0000313" key="2">
    <source>
        <dbReference type="EMBL" id="MBM7061219.1"/>
    </source>
</evidence>
<evidence type="ECO:0000259" key="1">
    <source>
        <dbReference type="PROSITE" id="PS51833"/>
    </source>
</evidence>
<protein>
    <submittedName>
        <fullName evidence="2">HDOD domain-containing protein</fullName>
    </submittedName>
</protein>
<gene>
    <name evidence="2" type="ORF">JQX08_10920</name>
</gene>
<dbReference type="Gene3D" id="1.10.3210.10">
    <property type="entry name" value="Hypothetical protein af1432"/>
    <property type="match status" value="1"/>
</dbReference>
<feature type="domain" description="HDOD" evidence="1">
    <location>
        <begin position="23"/>
        <end position="214"/>
    </location>
</feature>
<name>A0ABS2IDP5_9GAMM</name>
<dbReference type="SUPFAM" id="SSF109604">
    <property type="entry name" value="HD-domain/PDEase-like"/>
    <property type="match status" value="1"/>
</dbReference>
<evidence type="ECO:0000313" key="3">
    <source>
        <dbReference type="Proteomes" id="UP000717995"/>
    </source>
</evidence>
<sequence length="507" mass="56571">MPTPSALPRTLDAWIQELEKVRLPITPTQQEQLRRLLRDNRRSLREIAEQLQHCPAAALALLREANRGGSSLNQPAESLEIALTRLGLQRSGEQVELLPVLDSAATPHALRQLQLISQHAAQQAGGLFSARLARLWQEIHWSSLLFLAPLWPLAFAQPTLFDAWERRVLGAGEPARKVELELFGVPLLQLALQLAERWRLPEWIVQGYRLLLNDHRLLVQALHIARDNEHPLHQQQHLDAAPALRRWLTQPGNTILLANCLALSAHASWGSDHSLRWQRLTGLYLQLPLGEVQAQIHQQAASSARQLEPRTLWHPAQALLWPWTASHLREPEAPVVQPAAPASPDWRQHCAELLRSPSPFLNLAQLTLCAGAALSACGLPRHLLLLSDRQHSRLRGQQASGLPEQAQGLELDPAPSPLLRRLLGQPAQLRLSPANMAQYSALLPGTLKALFPSEHLLIRSLACKGRVAMLLFADNDGRLLDDRQVQGFGKTAQCIERALDQFAQRGR</sequence>
<organism evidence="2 3">
    <name type="scientific">Zestomonas insulae</name>
    <dbReference type="NCBI Taxonomy" id="2809017"/>
    <lineage>
        <taxon>Bacteria</taxon>
        <taxon>Pseudomonadati</taxon>
        <taxon>Pseudomonadota</taxon>
        <taxon>Gammaproteobacteria</taxon>
        <taxon>Pseudomonadales</taxon>
        <taxon>Pseudomonadaceae</taxon>
        <taxon>Zestomonas</taxon>
    </lineage>
</organism>
<keyword evidence="3" id="KW-1185">Reference proteome</keyword>
<dbReference type="RefSeq" id="WP_205348409.1">
    <property type="nucleotide sequence ID" value="NZ_JAFEUP010000003.1"/>
</dbReference>
<dbReference type="Pfam" id="PF08668">
    <property type="entry name" value="HDOD"/>
    <property type="match status" value="1"/>
</dbReference>
<dbReference type="EMBL" id="JAFEUP010000003">
    <property type="protein sequence ID" value="MBM7061219.1"/>
    <property type="molecule type" value="Genomic_DNA"/>
</dbReference>